<reference evidence="7" key="1">
    <citation type="journal article" date="2022" name="Microbiol. Resour. Announc.">
        <title>Draft Genome Sequence of a Methanogenic Archaeon from West Spitsbergen Permafrost.</title>
        <authorList>
            <person name="Trubitsyn V."/>
            <person name="Rivkina E."/>
            <person name="Shcherbakova V."/>
        </authorList>
    </citation>
    <scope>NUCLEOTIDE SEQUENCE [LARGE SCALE GENOMIC DNA]</scope>
    <source>
        <strain evidence="7">VT</strain>
    </source>
</reference>
<evidence type="ECO:0000256" key="2">
    <source>
        <dbReference type="ARBA" id="ARBA00022723"/>
    </source>
</evidence>
<dbReference type="Proteomes" id="UP000825933">
    <property type="component" value="Unassembled WGS sequence"/>
</dbReference>
<dbReference type="GO" id="GO:0016491">
    <property type="term" value="F:oxidoreductase activity"/>
    <property type="evidence" value="ECO:0007669"/>
    <property type="project" value="UniProtKB-ARBA"/>
</dbReference>
<evidence type="ECO:0000259" key="5">
    <source>
        <dbReference type="PROSITE" id="PS51379"/>
    </source>
</evidence>
<keyword evidence="4" id="KW-0411">Iron-sulfur</keyword>
<keyword evidence="7" id="KW-1185">Reference proteome</keyword>
<dbReference type="PROSITE" id="PS00198">
    <property type="entry name" value="4FE4S_FER_1"/>
    <property type="match status" value="1"/>
</dbReference>
<comment type="caution">
    <text evidence="6">The sequence shown here is derived from an EMBL/GenBank/DDBJ whole genome shotgun (WGS) entry which is preliminary data.</text>
</comment>
<dbReference type="InterPro" id="IPR047964">
    <property type="entry name" value="EFR1-like"/>
</dbReference>
<feature type="domain" description="4Fe-4S ferredoxin-type" evidence="5">
    <location>
        <begin position="187"/>
        <end position="216"/>
    </location>
</feature>
<dbReference type="PANTHER" id="PTHR24960:SF79">
    <property type="entry name" value="PHOTOSYSTEM I IRON-SULFUR CENTER"/>
    <property type="match status" value="1"/>
</dbReference>
<dbReference type="InterPro" id="IPR017896">
    <property type="entry name" value="4Fe4S_Fe-S-bd"/>
</dbReference>
<dbReference type="Gene3D" id="3.40.50.360">
    <property type="match status" value="1"/>
</dbReference>
<evidence type="ECO:0000256" key="3">
    <source>
        <dbReference type="ARBA" id="ARBA00023004"/>
    </source>
</evidence>
<evidence type="ECO:0000313" key="7">
    <source>
        <dbReference type="Proteomes" id="UP000825933"/>
    </source>
</evidence>
<evidence type="ECO:0000313" key="6">
    <source>
        <dbReference type="EMBL" id="MBZ2165843.1"/>
    </source>
</evidence>
<dbReference type="InterPro" id="IPR017900">
    <property type="entry name" value="4Fe4S_Fe_S_CS"/>
</dbReference>
<dbReference type="GO" id="GO:0046872">
    <property type="term" value="F:metal ion binding"/>
    <property type="evidence" value="ECO:0007669"/>
    <property type="project" value="UniProtKB-KW"/>
</dbReference>
<dbReference type="InterPro" id="IPR050157">
    <property type="entry name" value="PSI_iron-sulfur_center"/>
</dbReference>
<dbReference type="PANTHER" id="PTHR24960">
    <property type="entry name" value="PHOTOSYSTEM I IRON-SULFUR CENTER-RELATED"/>
    <property type="match status" value="1"/>
</dbReference>
<proteinExistence type="predicted"/>
<dbReference type="InterPro" id="IPR029039">
    <property type="entry name" value="Flavoprotein-like_sf"/>
</dbReference>
<dbReference type="Gene3D" id="3.30.70.20">
    <property type="match status" value="1"/>
</dbReference>
<dbReference type="NCBIfam" id="NF038196">
    <property type="entry name" value="ferrodoxin_EFR1"/>
    <property type="match status" value="1"/>
</dbReference>
<protein>
    <submittedName>
        <fullName evidence="6">4Fe-4S dicluster domain-containing protein</fullName>
    </submittedName>
</protein>
<dbReference type="RefSeq" id="WP_223791424.1">
    <property type="nucleotide sequence ID" value="NZ_JAIOUQ010000007.1"/>
</dbReference>
<accession>A0A8T5UYG2</accession>
<sequence>MNNNIDFYYFSGTGNTMLIARKMTETFIENGCHVNLKRMELSNGSNINIENTIGLGFPVAILSTYTLVWEFINSLPNVQGTEIFMVDTLGGYSGGLVGPLRNILEKKGYKPIGSCEIIMPINIFFIQDKKTNDLKIRKGLEKAEKYAEALIEGTTNWGRVPFFSDIMYLISIVGFKLSAIDLHQKYFKFKTDKSKCNNCGICIDICPLNNIVLDKYPVTQNKCEYCMRCVSMCPRHAIKSILTYKGNTYSAVKANDFVKNKTDRLD</sequence>
<evidence type="ECO:0000256" key="4">
    <source>
        <dbReference type="ARBA" id="ARBA00023014"/>
    </source>
</evidence>
<dbReference type="PROSITE" id="PS51379">
    <property type="entry name" value="4FE4S_FER_2"/>
    <property type="match status" value="2"/>
</dbReference>
<dbReference type="AlphaFoldDB" id="A0A8T5UYG2"/>
<keyword evidence="1" id="KW-0004">4Fe-4S</keyword>
<dbReference type="SUPFAM" id="SSF54862">
    <property type="entry name" value="4Fe-4S ferredoxins"/>
    <property type="match status" value="1"/>
</dbReference>
<dbReference type="GO" id="GO:0051539">
    <property type="term" value="F:4 iron, 4 sulfur cluster binding"/>
    <property type="evidence" value="ECO:0007669"/>
    <property type="project" value="UniProtKB-KW"/>
</dbReference>
<dbReference type="EMBL" id="JAIOUQ010000007">
    <property type="protein sequence ID" value="MBZ2165843.1"/>
    <property type="molecule type" value="Genomic_DNA"/>
</dbReference>
<dbReference type="Pfam" id="PF13237">
    <property type="entry name" value="Fer4_10"/>
    <property type="match status" value="1"/>
</dbReference>
<name>A0A8T5UYG2_9EURY</name>
<keyword evidence="3" id="KW-0408">Iron</keyword>
<dbReference type="SUPFAM" id="SSF52218">
    <property type="entry name" value="Flavoproteins"/>
    <property type="match status" value="1"/>
</dbReference>
<evidence type="ECO:0000256" key="1">
    <source>
        <dbReference type="ARBA" id="ARBA00022485"/>
    </source>
</evidence>
<gene>
    <name evidence="6" type="ORF">K8N75_07310</name>
</gene>
<feature type="domain" description="4Fe-4S ferredoxin-type" evidence="5">
    <location>
        <begin position="218"/>
        <end position="243"/>
    </location>
</feature>
<keyword evidence="2" id="KW-0479">Metal-binding</keyword>
<organism evidence="6 7">
    <name type="scientific">Methanobacterium spitsbergense</name>
    <dbReference type="NCBI Taxonomy" id="2874285"/>
    <lineage>
        <taxon>Archaea</taxon>
        <taxon>Methanobacteriati</taxon>
        <taxon>Methanobacteriota</taxon>
        <taxon>Methanomada group</taxon>
        <taxon>Methanobacteria</taxon>
        <taxon>Methanobacteriales</taxon>
        <taxon>Methanobacteriaceae</taxon>
        <taxon>Methanobacterium</taxon>
    </lineage>
</organism>